<dbReference type="SUPFAM" id="SSF82693">
    <property type="entry name" value="Multidrug efflux transporter AcrB pore domain, PN1, PN2, PC1 and PC2 subdomains"/>
    <property type="match status" value="4"/>
</dbReference>
<keyword evidence="6 9" id="KW-0812">Transmembrane</keyword>
<reference evidence="10 11" key="1">
    <citation type="submission" date="2018-08" db="EMBL/GenBank/DDBJ databases">
        <title>Vibrio harveyi strains pathogenic to white snook Centropomus viridis Lockington (1877) and potential probiotic bacteria.</title>
        <authorList>
            <person name="Soto-Rodriguez S."/>
            <person name="Gomez-Gil B."/>
            <person name="Lozano-Olvera R."/>
        </authorList>
    </citation>
    <scope>NUCLEOTIDE SEQUENCE [LARGE SCALE GENOMIC DNA]</scope>
    <source>
        <strain evidence="10 11">CAIM 1508</strain>
    </source>
</reference>
<keyword evidence="8 9" id="KW-0472">Membrane</keyword>
<feature type="transmembrane region" description="Helical" evidence="9">
    <location>
        <begin position="967"/>
        <end position="987"/>
    </location>
</feature>
<dbReference type="PANTHER" id="PTHR32063:SF10">
    <property type="entry name" value="EFFLUX PUMP MEMBRANE TRANSPORTER"/>
    <property type="match status" value="1"/>
</dbReference>
<dbReference type="SUPFAM" id="SSF82866">
    <property type="entry name" value="Multidrug efflux transporter AcrB transmembrane domain"/>
    <property type="match status" value="2"/>
</dbReference>
<dbReference type="Gene3D" id="3.30.2090.10">
    <property type="entry name" value="Multidrug efflux transporter AcrB TolC docking domain, DN and DC subdomains"/>
    <property type="match status" value="2"/>
</dbReference>
<feature type="transmembrane region" description="Helical" evidence="9">
    <location>
        <begin position="892"/>
        <end position="912"/>
    </location>
</feature>
<dbReference type="Gene3D" id="3.30.70.1440">
    <property type="entry name" value="Multidrug efflux transporter AcrB pore domain"/>
    <property type="match status" value="1"/>
</dbReference>
<comment type="subcellular location">
    <subcellularLocation>
        <location evidence="1 9">Cell inner membrane</location>
        <topology evidence="1 9">Multi-pass membrane protein</topology>
    </subcellularLocation>
</comment>
<keyword evidence="7 9" id="KW-1133">Transmembrane helix</keyword>
<accession>A0A8B3DJQ5</accession>
<keyword evidence="3 9" id="KW-0813">Transport</keyword>
<dbReference type="Pfam" id="PF00873">
    <property type="entry name" value="ACR_tran"/>
    <property type="match status" value="1"/>
</dbReference>
<dbReference type="Gene3D" id="3.30.70.1430">
    <property type="entry name" value="Multidrug efflux transporter AcrB pore domain"/>
    <property type="match status" value="2"/>
</dbReference>
<evidence type="ECO:0000256" key="6">
    <source>
        <dbReference type="ARBA" id="ARBA00022692"/>
    </source>
</evidence>
<dbReference type="PRINTS" id="PR00702">
    <property type="entry name" value="ACRIFLAVINRP"/>
</dbReference>
<dbReference type="GO" id="GO:0009636">
    <property type="term" value="P:response to toxic substance"/>
    <property type="evidence" value="ECO:0007669"/>
    <property type="project" value="UniProtKB-ARBA"/>
</dbReference>
<dbReference type="Gene3D" id="1.20.1640.10">
    <property type="entry name" value="Multidrug efflux transporter AcrB transmembrane domain"/>
    <property type="match status" value="2"/>
</dbReference>
<gene>
    <name evidence="10" type="ORF">DS957_010175</name>
</gene>
<dbReference type="NCBIfam" id="NF000282">
    <property type="entry name" value="RND_permease_1"/>
    <property type="match status" value="1"/>
</dbReference>
<evidence type="ECO:0000256" key="3">
    <source>
        <dbReference type="ARBA" id="ARBA00022448"/>
    </source>
</evidence>
<dbReference type="AlphaFoldDB" id="A0A8B3DJQ5"/>
<dbReference type="GO" id="GO:0042910">
    <property type="term" value="F:xenobiotic transmembrane transporter activity"/>
    <property type="evidence" value="ECO:0007669"/>
    <property type="project" value="TreeGrafter"/>
</dbReference>
<evidence type="ECO:0000313" key="10">
    <source>
        <dbReference type="EMBL" id="RIW13885.1"/>
    </source>
</evidence>
<dbReference type="Proteomes" id="UP000253437">
    <property type="component" value="Unassembled WGS sequence"/>
</dbReference>
<dbReference type="RefSeq" id="WP_114092133.1">
    <property type="nucleotide sequence ID" value="NZ_QOUW02000027.1"/>
</dbReference>
<dbReference type="GO" id="GO:0005886">
    <property type="term" value="C:plasma membrane"/>
    <property type="evidence" value="ECO:0007669"/>
    <property type="project" value="UniProtKB-SubCell"/>
</dbReference>
<dbReference type="InterPro" id="IPR027463">
    <property type="entry name" value="AcrB_DN_DC_subdom"/>
</dbReference>
<keyword evidence="4" id="KW-1003">Cell membrane</keyword>
<dbReference type="GO" id="GO:0015562">
    <property type="term" value="F:efflux transmembrane transporter activity"/>
    <property type="evidence" value="ECO:0007669"/>
    <property type="project" value="InterPro"/>
</dbReference>
<dbReference type="InterPro" id="IPR004764">
    <property type="entry name" value="MdtF-like"/>
</dbReference>
<evidence type="ECO:0000256" key="4">
    <source>
        <dbReference type="ARBA" id="ARBA00022475"/>
    </source>
</evidence>
<comment type="similarity">
    <text evidence="2 9">Belongs to the resistance-nodulation-cell division (RND) (TC 2.A.6) family.</text>
</comment>
<protein>
    <recommendedName>
        <fullName evidence="9">Efflux pump membrane transporter</fullName>
    </recommendedName>
</protein>
<feature type="transmembrane region" description="Helical" evidence="9">
    <location>
        <begin position="366"/>
        <end position="386"/>
    </location>
</feature>
<evidence type="ECO:0000256" key="9">
    <source>
        <dbReference type="RuleBase" id="RU364070"/>
    </source>
</evidence>
<dbReference type="PANTHER" id="PTHR32063">
    <property type="match status" value="1"/>
</dbReference>
<keyword evidence="5 9" id="KW-0997">Cell inner membrane</keyword>
<dbReference type="FunFam" id="1.20.1640.10:FF:000001">
    <property type="entry name" value="Efflux pump membrane transporter"/>
    <property type="match status" value="1"/>
</dbReference>
<dbReference type="InterPro" id="IPR001036">
    <property type="entry name" value="Acrflvin-R"/>
</dbReference>
<feature type="transmembrane region" description="Helical" evidence="9">
    <location>
        <begin position="470"/>
        <end position="497"/>
    </location>
</feature>
<dbReference type="EMBL" id="QOUW02000027">
    <property type="protein sequence ID" value="RIW13885.1"/>
    <property type="molecule type" value="Genomic_DNA"/>
</dbReference>
<evidence type="ECO:0000256" key="1">
    <source>
        <dbReference type="ARBA" id="ARBA00004429"/>
    </source>
</evidence>
<evidence type="ECO:0000256" key="7">
    <source>
        <dbReference type="ARBA" id="ARBA00022989"/>
    </source>
</evidence>
<feature type="transmembrane region" description="Helical" evidence="9">
    <location>
        <begin position="868"/>
        <end position="885"/>
    </location>
</feature>
<feature type="transmembrane region" description="Helical" evidence="9">
    <location>
        <begin position="918"/>
        <end position="939"/>
    </location>
</feature>
<feature type="transmembrane region" description="Helical" evidence="9">
    <location>
        <begin position="999"/>
        <end position="1021"/>
    </location>
</feature>
<evidence type="ECO:0000256" key="8">
    <source>
        <dbReference type="ARBA" id="ARBA00023136"/>
    </source>
</evidence>
<sequence>MSHFFIRRPIFAWVIGILITLLGLVSITQLAVERFPSVSQPQVDVFFSYQGASPETINDTVISIIERELFGTDGIESFTSSSDSTGNGQISVKFAYGTDPELAQIAVQNKIKTVEPRLPQDVRQSGLNVESSSSSDLMYLSVYSKSGKMTEGALSDFLARNVTDEIKRIPGVGKVTVYSAEHAMRIWVDPQKLVSYDLTMSDVTGAISAQNVQIASGQVGQEPAKVGQKTVTPLTASGQLKNVKEFENIILRSSTDGKQLRLKDVARVELGQESYNFGSRINSKSSASIGIKMMSGANAVATSNRIHARMKELKKTFPEDIDYMASGDAAPFAKISIQKVVKTLVEAMILVFIVMYLFLQRFTYTFIPAIVAPIALCGAFVIMKLMGFSINVFTMFGIVLSIGIIVDDAIIVVENVERLMAKEGLSPLEATKKAMKEISGAVIGVTAVMVAVFVPISFASGTSGQIYQQFALSIAVAILFSAFLALTLTPALCATMLKPIEEDAHKRTGLLGWFNRAIESSTQRYGSLVAKTTNKTMRMMGIYLVLSVGAVYMFQQLNSTFFPEEDQGYFFSSIQLPADASRERTLEVVSIAEKFLLAQPEVRASNVVLGFSFAGSGSGSALMITDLVEWDKRERSSADIANAFNAYMSEHSNDGAVFAALPPAIQGLGATNGVSFQLQDRANRSAADFEQLKQKFNQALTARPEVTGLFYNATPYTVGLALDIDREKAMTLGVSFSDISETLSTAMGSNYVNDFPNHGRMQKVIVQADQKYRMNIEDVLGIAVKNSSGKLVYLSELIKADWQSMPQQLTRYNGMQAADTSAMAAQGYSSGQVMNAVLEVASQVDDSVSIAWTNLSKQERQAESEVEILLLFSLLVVFLVLAALYESWTIPIAVVLVAPLGLLGSAWAVSLSGLQNDMFFKVGLIALIGLSAKNAILIVEFANQQRKLGLSVAEAAIQAAKLRLRPILMTSLAFTFGIVPLMFASGASSEIQNSLGTGVFGGMVSGTLLALLFVPTFFVFVNKLTKTKR</sequence>
<evidence type="ECO:0000256" key="2">
    <source>
        <dbReference type="ARBA" id="ARBA00010942"/>
    </source>
</evidence>
<feature type="transmembrane region" description="Helical" evidence="9">
    <location>
        <begin position="438"/>
        <end position="458"/>
    </location>
</feature>
<dbReference type="SUPFAM" id="SSF82714">
    <property type="entry name" value="Multidrug efflux transporter AcrB TolC docking domain, DN and DC subdomains"/>
    <property type="match status" value="2"/>
</dbReference>
<feature type="transmembrane region" description="Helical" evidence="9">
    <location>
        <begin position="12"/>
        <end position="32"/>
    </location>
</feature>
<dbReference type="NCBIfam" id="TIGR00915">
    <property type="entry name" value="2A0602"/>
    <property type="match status" value="1"/>
</dbReference>
<dbReference type="Gene3D" id="3.30.70.1320">
    <property type="entry name" value="Multidrug efflux transporter AcrB pore domain like"/>
    <property type="match status" value="1"/>
</dbReference>
<feature type="transmembrane region" description="Helical" evidence="9">
    <location>
        <begin position="392"/>
        <end position="413"/>
    </location>
</feature>
<evidence type="ECO:0000256" key="5">
    <source>
        <dbReference type="ARBA" id="ARBA00022519"/>
    </source>
</evidence>
<organism evidence="10 11">
    <name type="scientific">Vibrio harveyi</name>
    <name type="common">Beneckea harveyi</name>
    <dbReference type="NCBI Taxonomy" id="669"/>
    <lineage>
        <taxon>Bacteria</taxon>
        <taxon>Pseudomonadati</taxon>
        <taxon>Pseudomonadota</taxon>
        <taxon>Gammaproteobacteria</taxon>
        <taxon>Vibrionales</taxon>
        <taxon>Vibrionaceae</taxon>
        <taxon>Vibrio</taxon>
    </lineage>
</organism>
<feature type="transmembrane region" description="Helical" evidence="9">
    <location>
        <begin position="340"/>
        <end position="359"/>
    </location>
</feature>
<name>A0A8B3DJQ5_VIBHA</name>
<proteinExistence type="inferred from homology"/>
<feature type="transmembrane region" description="Helical" evidence="9">
    <location>
        <begin position="540"/>
        <end position="557"/>
    </location>
</feature>
<comment type="caution">
    <text evidence="10">The sequence shown here is derived from an EMBL/GenBank/DDBJ whole genome shotgun (WGS) entry which is preliminary data.</text>
</comment>
<evidence type="ECO:0000313" key="11">
    <source>
        <dbReference type="Proteomes" id="UP000253437"/>
    </source>
</evidence>